<dbReference type="EC" id="1.1.1.193" evidence="13"/>
<dbReference type="GO" id="GO:0008835">
    <property type="term" value="F:diaminohydroxyphosphoribosylaminopyrimidine deaminase activity"/>
    <property type="evidence" value="ECO:0007669"/>
    <property type="project" value="UniProtKB-EC"/>
</dbReference>
<comment type="caution">
    <text evidence="18">The sequence shown here is derived from an EMBL/GenBank/DDBJ whole genome shotgun (WGS) entry which is preliminary data.</text>
</comment>
<evidence type="ECO:0000256" key="3">
    <source>
        <dbReference type="ARBA" id="ARBA00004910"/>
    </source>
</evidence>
<keyword evidence="19" id="KW-1185">Reference proteome</keyword>
<dbReference type="EMBL" id="AQHF01000020">
    <property type="protein sequence ID" value="MBE0345494.1"/>
    <property type="molecule type" value="Genomic_DNA"/>
</dbReference>
<reference evidence="18 19" key="1">
    <citation type="submission" date="2015-06" db="EMBL/GenBank/DDBJ databases">
        <title>Genome sequence of Pseudoalteromonas peptidolytica.</title>
        <authorList>
            <person name="Xie B.-B."/>
            <person name="Rong J.-C."/>
            <person name="Qin Q.-L."/>
            <person name="Zhang Y.-Z."/>
        </authorList>
    </citation>
    <scope>NUCLEOTIDE SEQUENCE [LARGE SCALE GENOMIC DNA]</scope>
    <source>
        <strain evidence="18 19">F12-50-A1</strain>
    </source>
</reference>
<feature type="binding site" evidence="15">
    <location>
        <position position="173"/>
    </location>
    <ligand>
        <name>substrate</name>
    </ligand>
</feature>
<comment type="similarity">
    <text evidence="5 13">In the C-terminal section; belongs to the HTP reductase family.</text>
</comment>
<dbReference type="PROSITE" id="PS51747">
    <property type="entry name" value="CYT_DCMP_DEAMINASES_2"/>
    <property type="match status" value="1"/>
</dbReference>
<dbReference type="EC" id="3.5.4.26" evidence="13"/>
<feature type="binding site" evidence="15">
    <location>
        <position position="205"/>
    </location>
    <ligand>
        <name>NADP(+)</name>
        <dbReference type="ChEBI" id="CHEBI:58349"/>
    </ligand>
</feature>
<dbReference type="InterPro" id="IPR050765">
    <property type="entry name" value="Riboflavin_Biosynth_HTPR"/>
</dbReference>
<dbReference type="Gene3D" id="3.40.430.10">
    <property type="entry name" value="Dihydrofolate Reductase, subunit A"/>
    <property type="match status" value="1"/>
</dbReference>
<dbReference type="RefSeq" id="WP_147389353.1">
    <property type="nucleotide sequence ID" value="NZ_AQHF01000020.1"/>
</dbReference>
<accession>A0A8I0MUN2</accession>
<dbReference type="AlphaFoldDB" id="A0A8I0MUN2"/>
<keyword evidence="11 13" id="KW-0560">Oxidoreductase</keyword>
<comment type="cofactor">
    <cofactor evidence="13 16">
        <name>Zn(2+)</name>
        <dbReference type="ChEBI" id="CHEBI:29105"/>
    </cofactor>
    <text evidence="13 16">Binds 1 zinc ion.</text>
</comment>
<dbReference type="InterPro" id="IPR011549">
    <property type="entry name" value="RibD_C"/>
</dbReference>
<feature type="binding site" evidence="15">
    <location>
        <position position="175"/>
    </location>
    <ligand>
        <name>NADP(+)</name>
        <dbReference type="ChEBI" id="CHEBI:58349"/>
    </ligand>
</feature>
<comment type="catalytic activity">
    <reaction evidence="13">
        <text>2,5-diamino-6-hydroxy-4-(5-phosphoribosylamino)-pyrimidine + H2O + H(+) = 5-amino-6-(5-phospho-D-ribosylamino)uracil + NH4(+)</text>
        <dbReference type="Rhea" id="RHEA:21868"/>
        <dbReference type="ChEBI" id="CHEBI:15377"/>
        <dbReference type="ChEBI" id="CHEBI:15378"/>
        <dbReference type="ChEBI" id="CHEBI:28938"/>
        <dbReference type="ChEBI" id="CHEBI:58453"/>
        <dbReference type="ChEBI" id="CHEBI:58614"/>
        <dbReference type="EC" id="3.5.4.26"/>
    </reaction>
</comment>
<dbReference type="Pfam" id="PF01872">
    <property type="entry name" value="RibD_C"/>
    <property type="match status" value="1"/>
</dbReference>
<evidence type="ECO:0000256" key="7">
    <source>
        <dbReference type="ARBA" id="ARBA00022723"/>
    </source>
</evidence>
<evidence type="ECO:0000256" key="9">
    <source>
        <dbReference type="ARBA" id="ARBA00022833"/>
    </source>
</evidence>
<keyword evidence="12" id="KW-0511">Multifunctional enzyme</keyword>
<dbReference type="Pfam" id="PF00383">
    <property type="entry name" value="dCMP_cyt_deam_1"/>
    <property type="match status" value="1"/>
</dbReference>
<evidence type="ECO:0000256" key="12">
    <source>
        <dbReference type="ARBA" id="ARBA00023268"/>
    </source>
</evidence>
<keyword evidence="8 13" id="KW-0378">Hydrolase</keyword>
<dbReference type="NCBIfam" id="TIGR00227">
    <property type="entry name" value="ribD_Cterm"/>
    <property type="match status" value="1"/>
</dbReference>
<evidence type="ECO:0000256" key="16">
    <source>
        <dbReference type="PIRSR" id="PIRSR006769-3"/>
    </source>
</evidence>
<keyword evidence="9 13" id="KW-0862">Zinc</keyword>
<dbReference type="PROSITE" id="PS00903">
    <property type="entry name" value="CYT_DCMP_DEAMINASES_1"/>
    <property type="match status" value="1"/>
</dbReference>
<comment type="similarity">
    <text evidence="4 13">In the N-terminal section; belongs to the cytidine and deoxycytidylate deaminase family.</text>
</comment>
<feature type="binding site" evidence="15">
    <location>
        <position position="189"/>
    </location>
    <ligand>
        <name>substrate</name>
    </ligand>
</feature>
<evidence type="ECO:0000256" key="4">
    <source>
        <dbReference type="ARBA" id="ARBA00005259"/>
    </source>
</evidence>
<dbReference type="GO" id="GO:0009231">
    <property type="term" value="P:riboflavin biosynthetic process"/>
    <property type="evidence" value="ECO:0007669"/>
    <property type="project" value="UniProtKB-UniPathway"/>
</dbReference>
<comment type="pathway">
    <text evidence="3 13">Cofactor biosynthesis; riboflavin biosynthesis; 5-amino-6-(D-ribitylamino)uracil from GTP: step 3/4.</text>
</comment>
<dbReference type="Proteomes" id="UP000660708">
    <property type="component" value="Unassembled WGS sequence"/>
</dbReference>
<dbReference type="FunFam" id="3.40.140.10:FF:000025">
    <property type="entry name" value="Riboflavin biosynthesis protein RibD"/>
    <property type="match status" value="1"/>
</dbReference>
<evidence type="ECO:0000256" key="5">
    <source>
        <dbReference type="ARBA" id="ARBA00007417"/>
    </source>
</evidence>
<gene>
    <name evidence="18" type="primary">ribD</name>
    <name evidence="18" type="ORF">PPEP_a0385</name>
</gene>
<feature type="binding site" evidence="15">
    <location>
        <position position="236"/>
    </location>
    <ligand>
        <name>NADP(+)</name>
        <dbReference type="ChEBI" id="CHEBI:58349"/>
    </ligand>
</feature>
<sequence length="370" mass="39959">MSQFKSQDHEYMSRAITLAKRGKYTTTPNPNVGCVIVKDGEIVGEGAHLKAGEGHAEVHALKQAGAKAAGATAYVTLEPCSHYGRTPPCAKGLIDAGISKVVAAMVDPNPQVAGRGLAMLEAAGIETAFGLLEPQARALNNGFLKRMEQGLPFVTCKLAASIDGKTALNNGQSKWITSDAARLDVQHHRAQSCVVLSGADTVIVDNARLNVREALLEDCDYPQSELRQPVRAIIDSQNRLTPDLALFSITSPVIIFRRTIDNSKDWPYFVEQVVVPEINGKLDLRAVLSTLAEKQHNYVWLEAGATLAGVMHERGLIDEYIVYLAPKIIGSGSGLFNTVPLQSMAQIPELVFDDVRPVGPDLKITATKEK</sequence>
<proteinExistence type="inferred from homology"/>
<dbReference type="PIRSF" id="PIRSF006769">
    <property type="entry name" value="RibD"/>
    <property type="match status" value="1"/>
</dbReference>
<keyword evidence="7 13" id="KW-0479">Metal-binding</keyword>
<feature type="binding site" evidence="16">
    <location>
        <position position="80"/>
    </location>
    <ligand>
        <name>Zn(2+)</name>
        <dbReference type="ChEBI" id="CHEBI:29105"/>
        <note>catalytic</note>
    </ligand>
</feature>
<comment type="catalytic activity">
    <reaction evidence="13">
        <text>5-amino-6-(5-phospho-D-ribitylamino)uracil + NADP(+) = 5-amino-6-(5-phospho-D-ribosylamino)uracil + NADPH + H(+)</text>
        <dbReference type="Rhea" id="RHEA:17845"/>
        <dbReference type="ChEBI" id="CHEBI:15378"/>
        <dbReference type="ChEBI" id="CHEBI:57783"/>
        <dbReference type="ChEBI" id="CHEBI:58349"/>
        <dbReference type="ChEBI" id="CHEBI:58421"/>
        <dbReference type="ChEBI" id="CHEBI:58453"/>
        <dbReference type="EC" id="1.1.1.193"/>
    </reaction>
</comment>
<dbReference type="SUPFAM" id="SSF53927">
    <property type="entry name" value="Cytidine deaminase-like"/>
    <property type="match status" value="1"/>
</dbReference>
<evidence type="ECO:0000313" key="18">
    <source>
        <dbReference type="EMBL" id="MBE0345494.1"/>
    </source>
</evidence>
<keyword evidence="6 13" id="KW-0686">Riboflavin biosynthesis</keyword>
<feature type="binding site" evidence="16">
    <location>
        <position position="55"/>
    </location>
    <ligand>
        <name>Zn(2+)</name>
        <dbReference type="ChEBI" id="CHEBI:29105"/>
        <note>catalytic</note>
    </ligand>
</feature>
<evidence type="ECO:0000259" key="17">
    <source>
        <dbReference type="PROSITE" id="PS51747"/>
    </source>
</evidence>
<dbReference type="UniPathway" id="UPA00275">
    <property type="reaction ID" value="UER00401"/>
</dbReference>
<evidence type="ECO:0000256" key="1">
    <source>
        <dbReference type="ARBA" id="ARBA00002151"/>
    </source>
</evidence>
<dbReference type="GO" id="GO:0008270">
    <property type="term" value="F:zinc ion binding"/>
    <property type="evidence" value="ECO:0007669"/>
    <property type="project" value="InterPro"/>
</dbReference>
<evidence type="ECO:0000256" key="2">
    <source>
        <dbReference type="ARBA" id="ARBA00004882"/>
    </source>
</evidence>
<comment type="pathway">
    <text evidence="2 13">Cofactor biosynthesis; riboflavin biosynthesis; 5-amino-6-(D-ribitylamino)uracil from GTP: step 2/4.</text>
</comment>
<dbReference type="Gene3D" id="3.40.140.10">
    <property type="entry name" value="Cytidine Deaminase, domain 2"/>
    <property type="match status" value="1"/>
</dbReference>
<dbReference type="InterPro" id="IPR002125">
    <property type="entry name" value="CMP_dCMP_dom"/>
</dbReference>
<dbReference type="InterPro" id="IPR016192">
    <property type="entry name" value="APOBEC/CMP_deaminase_Zn-bd"/>
</dbReference>
<feature type="binding site" evidence="15">
    <location>
        <position position="212"/>
    </location>
    <ligand>
        <name>substrate</name>
    </ligand>
</feature>
<keyword evidence="10 13" id="KW-0521">NADP</keyword>
<dbReference type="InterPro" id="IPR002734">
    <property type="entry name" value="RibDG_C"/>
</dbReference>
<dbReference type="NCBIfam" id="TIGR00326">
    <property type="entry name" value="eubact_ribD"/>
    <property type="match status" value="1"/>
</dbReference>
<dbReference type="SUPFAM" id="SSF53597">
    <property type="entry name" value="Dihydrofolate reductase-like"/>
    <property type="match status" value="1"/>
</dbReference>
<evidence type="ECO:0000256" key="8">
    <source>
        <dbReference type="ARBA" id="ARBA00022801"/>
    </source>
</evidence>
<dbReference type="CDD" id="cd01284">
    <property type="entry name" value="Riboflavin_deaminase-reductase"/>
    <property type="match status" value="1"/>
</dbReference>
<feature type="active site" description="Proton donor" evidence="14">
    <location>
        <position position="57"/>
    </location>
</feature>
<dbReference type="PANTHER" id="PTHR38011">
    <property type="entry name" value="DIHYDROFOLATE REDUCTASE FAMILY PROTEIN (AFU_ORTHOLOGUE AFUA_8G06820)"/>
    <property type="match status" value="1"/>
</dbReference>
<evidence type="ECO:0000256" key="13">
    <source>
        <dbReference type="PIRNR" id="PIRNR006769"/>
    </source>
</evidence>
<evidence type="ECO:0000256" key="15">
    <source>
        <dbReference type="PIRSR" id="PIRSR006769-2"/>
    </source>
</evidence>
<dbReference type="InterPro" id="IPR024072">
    <property type="entry name" value="DHFR-like_dom_sf"/>
</dbReference>
<dbReference type="GO" id="GO:0050661">
    <property type="term" value="F:NADP binding"/>
    <property type="evidence" value="ECO:0007669"/>
    <property type="project" value="InterPro"/>
</dbReference>
<protein>
    <recommendedName>
        <fullName evidence="13">Riboflavin biosynthesis protein RibD</fullName>
    </recommendedName>
    <domain>
        <recommendedName>
            <fullName evidence="13">Diaminohydroxyphosphoribosylaminopyrimidine deaminase</fullName>
            <shortName evidence="13">DRAP deaminase</shortName>
            <ecNumber evidence="13">3.5.4.26</ecNumber>
        </recommendedName>
        <alternativeName>
            <fullName evidence="13">Riboflavin-specific deaminase</fullName>
        </alternativeName>
    </domain>
    <domain>
        <recommendedName>
            <fullName evidence="13">5-amino-6-(5-phosphoribosylamino)uracil reductase</fullName>
            <ecNumber evidence="13">1.1.1.193</ecNumber>
        </recommendedName>
        <alternativeName>
            <fullName evidence="13">HTP reductase</fullName>
        </alternativeName>
    </domain>
</protein>
<evidence type="ECO:0000256" key="10">
    <source>
        <dbReference type="ARBA" id="ARBA00022857"/>
    </source>
</evidence>
<dbReference type="InterPro" id="IPR016193">
    <property type="entry name" value="Cytidine_deaminase-like"/>
</dbReference>
<evidence type="ECO:0000256" key="11">
    <source>
        <dbReference type="ARBA" id="ARBA00023002"/>
    </source>
</evidence>
<evidence type="ECO:0000256" key="14">
    <source>
        <dbReference type="PIRSR" id="PIRSR006769-1"/>
    </source>
</evidence>
<name>A0A8I0MUN2_9GAMM</name>
<evidence type="ECO:0000313" key="19">
    <source>
        <dbReference type="Proteomes" id="UP000660708"/>
    </source>
</evidence>
<feature type="binding site" evidence="15">
    <location>
        <position position="201"/>
    </location>
    <ligand>
        <name>NADP(+)</name>
        <dbReference type="ChEBI" id="CHEBI:58349"/>
    </ligand>
</feature>
<dbReference type="PANTHER" id="PTHR38011:SF7">
    <property type="entry name" value="2,5-DIAMINO-6-RIBOSYLAMINO-4(3H)-PYRIMIDINONE 5'-PHOSPHATE REDUCTASE"/>
    <property type="match status" value="1"/>
</dbReference>
<organism evidence="18 19">
    <name type="scientific">Pseudoalteromonas peptidolytica F12-50-A1</name>
    <dbReference type="NCBI Taxonomy" id="1315280"/>
    <lineage>
        <taxon>Bacteria</taxon>
        <taxon>Pseudomonadati</taxon>
        <taxon>Pseudomonadota</taxon>
        <taxon>Gammaproteobacteria</taxon>
        <taxon>Alteromonadales</taxon>
        <taxon>Pseudoalteromonadaceae</taxon>
        <taxon>Pseudoalteromonas</taxon>
    </lineage>
</organism>
<feature type="binding site" evidence="16">
    <location>
        <position position="89"/>
    </location>
    <ligand>
        <name>Zn(2+)</name>
        <dbReference type="ChEBI" id="CHEBI:29105"/>
        <note>catalytic</note>
    </ligand>
</feature>
<dbReference type="GO" id="GO:0008703">
    <property type="term" value="F:5-amino-6-(5-phosphoribosylamino)uracil reductase activity"/>
    <property type="evidence" value="ECO:0007669"/>
    <property type="project" value="UniProtKB-EC"/>
</dbReference>
<feature type="domain" description="CMP/dCMP-type deaminase" evidence="17">
    <location>
        <begin position="6"/>
        <end position="128"/>
    </location>
</feature>
<feature type="binding site" evidence="15">
    <location>
        <position position="302"/>
    </location>
    <ligand>
        <name>substrate</name>
    </ligand>
</feature>
<evidence type="ECO:0000256" key="6">
    <source>
        <dbReference type="ARBA" id="ARBA00022619"/>
    </source>
</evidence>
<comment type="function">
    <text evidence="1 13">Converts 2,5-diamino-6-(ribosylamino)-4(3h)-pyrimidinone 5'-phosphate into 5-amino-6-(ribosylamino)-2,4(1h,3h)-pyrimidinedione 5'-phosphate.</text>
</comment>
<dbReference type="InterPro" id="IPR004794">
    <property type="entry name" value="Eubact_RibD"/>
</dbReference>
<feature type="binding site" evidence="15">
    <location>
        <position position="159"/>
    </location>
    <ligand>
        <name>NADP(+)</name>
        <dbReference type="ChEBI" id="CHEBI:58349"/>
    </ligand>
</feature>
<feature type="binding site" evidence="15">
    <location>
        <position position="209"/>
    </location>
    <ligand>
        <name>substrate</name>
    </ligand>
</feature>